<dbReference type="PANTHER" id="PTHR31739:SF25">
    <property type="entry name" value="(E,E)-GERANYLLINALOOL SYNTHASE"/>
    <property type="match status" value="1"/>
</dbReference>
<gene>
    <name evidence="7" type="ORF">Cni_G26875</name>
</gene>
<dbReference type="InterPro" id="IPR005630">
    <property type="entry name" value="Terpene_synthase_metal-bd"/>
</dbReference>
<evidence type="ECO:0000313" key="8">
    <source>
        <dbReference type="Proteomes" id="UP001327560"/>
    </source>
</evidence>
<reference evidence="7 8" key="1">
    <citation type="submission" date="2023-10" db="EMBL/GenBank/DDBJ databases">
        <title>Chromosome-scale genome assembly provides insights into flower coloration mechanisms of Canna indica.</title>
        <authorList>
            <person name="Li C."/>
        </authorList>
    </citation>
    <scope>NUCLEOTIDE SEQUENCE [LARGE SCALE GENOMIC DNA]</scope>
    <source>
        <tissue evidence="7">Flower</tissue>
    </source>
</reference>
<keyword evidence="3" id="KW-0460">Magnesium</keyword>
<name>A0AAQ3L2X7_9LILI</name>
<dbReference type="FunFam" id="1.50.10.130:FF:000002">
    <property type="entry name" value="Ent-copalyl diphosphate synthase, chloroplastic"/>
    <property type="match status" value="1"/>
</dbReference>
<dbReference type="GO" id="GO:0000287">
    <property type="term" value="F:magnesium ion binding"/>
    <property type="evidence" value="ECO:0007669"/>
    <property type="project" value="InterPro"/>
</dbReference>
<sequence>MEGSAIPYLVERIREEIFSPSSDMYSFLPPSAYETAWVAMIPSPHHPNRPMFPKCLQWILFNQREEGFWGDSAHDIQSLSATLACLAALKTWNTGHANVEQGLRFLNANMERILVQQGGRIPRWFTVVFPGMIELAQAKGLEVLPADGAGTEIVDDIFNTRNTIVELIQAGKHLQYLETLPASHRPKLAQILGHQMEDGSLFQSPSATACAFMVTGHAGFKDYLDNMLRRCGNIVPHTFPVDQDLIKLCLVDHLSRLGCLEHFAEETRATMDQVYSDWVIQELQAYRICDTPMQLQKDSLTFQLLRRHGYDVSPRKFCWFMDNKELLGHIEENYTEFLVAMHSIYRAANFMFPNEVELHDAKLFAKKVLQKSLPGSEMNSEPAIMTDIQYEIQDELGLPWLARMDHLEQRMYTEKSKGYSLSVGKASSFRLLSSKYATQLAVEVFRNRQQFYRSELEELKRWSNDSGLSSMGFGREKTTYCYFLTAAAVNLPLQSGDLRKIASKCAILVTVIDDFFDEEASLDELESLTEAVKRWKGEGLSGHSEVIFDGLDNLVRDISEIVFAQHGHDVKSLLQDMWRETFDAWLKEASWSNKRHAPSLTDYLEVAKISIAIQVMTLPACCLVIPEFPKDSPNSHYPKITELTMIASRLLNDTHSYQKEIESGKFNMVPLYSKENQGACAEDSIEHIRNIIEMKEKEFMEIYMNVDSYAGVPNEWKELHLATLKSFRMLFDTSNVFDSPTALLKSISSAFYDPIEIEAEKMIPVPSEKENSYKPFLKEMLTTLLRKNNGGLLRTTSDDGFAGKDCNAQRQKPQSTNITQSLKYNIQRSSKAWKMSKIQSSSGALVAPCFSNSTLWAKTSSFIL</sequence>
<evidence type="ECO:0000256" key="1">
    <source>
        <dbReference type="ARBA" id="ARBA00001946"/>
    </source>
</evidence>
<organism evidence="7 8">
    <name type="scientific">Canna indica</name>
    <name type="common">Indian-shot</name>
    <dbReference type="NCBI Taxonomy" id="4628"/>
    <lineage>
        <taxon>Eukaryota</taxon>
        <taxon>Viridiplantae</taxon>
        <taxon>Streptophyta</taxon>
        <taxon>Embryophyta</taxon>
        <taxon>Tracheophyta</taxon>
        <taxon>Spermatophyta</taxon>
        <taxon>Magnoliopsida</taxon>
        <taxon>Liliopsida</taxon>
        <taxon>Zingiberales</taxon>
        <taxon>Cannaceae</taxon>
        <taxon>Canna</taxon>
    </lineage>
</organism>
<dbReference type="GO" id="GO:0010333">
    <property type="term" value="F:terpene synthase activity"/>
    <property type="evidence" value="ECO:0007669"/>
    <property type="project" value="InterPro"/>
</dbReference>
<proteinExistence type="predicted"/>
<dbReference type="Pfam" id="PF01397">
    <property type="entry name" value="Terpene_synth"/>
    <property type="match status" value="1"/>
</dbReference>
<dbReference type="InterPro" id="IPR036965">
    <property type="entry name" value="Terpene_synth_N_sf"/>
</dbReference>
<keyword evidence="8" id="KW-1185">Reference proteome</keyword>
<dbReference type="InterPro" id="IPR001906">
    <property type="entry name" value="Terpene_synth_N"/>
</dbReference>
<dbReference type="Gene3D" id="1.50.10.160">
    <property type="match status" value="1"/>
</dbReference>
<evidence type="ECO:0000259" key="5">
    <source>
        <dbReference type="Pfam" id="PF01397"/>
    </source>
</evidence>
<dbReference type="EMBL" id="CP136897">
    <property type="protein sequence ID" value="WOL18082.1"/>
    <property type="molecule type" value="Genomic_DNA"/>
</dbReference>
<evidence type="ECO:0000256" key="4">
    <source>
        <dbReference type="ARBA" id="ARBA00023239"/>
    </source>
</evidence>
<dbReference type="SUPFAM" id="SSF48239">
    <property type="entry name" value="Terpenoid cyclases/Protein prenyltransferases"/>
    <property type="match status" value="2"/>
</dbReference>
<comment type="cofactor">
    <cofactor evidence="1">
        <name>Mg(2+)</name>
        <dbReference type="ChEBI" id="CHEBI:18420"/>
    </cofactor>
</comment>
<accession>A0AAQ3L2X7</accession>
<dbReference type="Gene3D" id="1.10.600.10">
    <property type="entry name" value="Farnesyl Diphosphate Synthase"/>
    <property type="match status" value="1"/>
</dbReference>
<evidence type="ECO:0000259" key="6">
    <source>
        <dbReference type="Pfam" id="PF03936"/>
    </source>
</evidence>
<dbReference type="Pfam" id="PF03936">
    <property type="entry name" value="Terpene_synth_C"/>
    <property type="match status" value="1"/>
</dbReference>
<dbReference type="FunFam" id="1.10.600.10:FF:000036">
    <property type="entry name" value="cis-abienol synthase, chloroplastic"/>
    <property type="match status" value="1"/>
</dbReference>
<feature type="domain" description="Terpene synthase metal-binding" evidence="6">
    <location>
        <begin position="465"/>
        <end position="698"/>
    </location>
</feature>
<evidence type="ECO:0000256" key="2">
    <source>
        <dbReference type="ARBA" id="ARBA00022723"/>
    </source>
</evidence>
<dbReference type="GO" id="GO:0016102">
    <property type="term" value="P:diterpenoid biosynthetic process"/>
    <property type="evidence" value="ECO:0007669"/>
    <property type="project" value="TreeGrafter"/>
</dbReference>
<keyword evidence="2" id="KW-0479">Metal-binding</keyword>
<feature type="domain" description="Terpene synthase N-terminal" evidence="5">
    <location>
        <begin position="194"/>
        <end position="391"/>
    </location>
</feature>
<protein>
    <submittedName>
        <fullName evidence="7">Uncharacterized protein</fullName>
    </submittedName>
</protein>
<evidence type="ECO:0000256" key="3">
    <source>
        <dbReference type="ARBA" id="ARBA00022842"/>
    </source>
</evidence>
<dbReference type="InterPro" id="IPR050148">
    <property type="entry name" value="Terpene_synthase-like"/>
</dbReference>
<dbReference type="Proteomes" id="UP001327560">
    <property type="component" value="Chromosome 8"/>
</dbReference>
<dbReference type="SUPFAM" id="SSF48576">
    <property type="entry name" value="Terpenoid synthases"/>
    <property type="match status" value="1"/>
</dbReference>
<dbReference type="SFLD" id="SFLDG01014">
    <property type="entry name" value="Terpene_Cyclase_Like_1_N-term"/>
    <property type="match status" value="1"/>
</dbReference>
<dbReference type="PANTHER" id="PTHR31739">
    <property type="entry name" value="ENT-COPALYL DIPHOSPHATE SYNTHASE, CHLOROPLASTIC"/>
    <property type="match status" value="1"/>
</dbReference>
<keyword evidence="4" id="KW-0456">Lyase</keyword>
<dbReference type="Gene3D" id="1.50.10.130">
    <property type="entry name" value="Terpene synthase, N-terminal domain"/>
    <property type="match status" value="1"/>
</dbReference>
<dbReference type="InterPro" id="IPR008949">
    <property type="entry name" value="Isoprenoid_synthase_dom_sf"/>
</dbReference>
<dbReference type="InterPro" id="IPR008930">
    <property type="entry name" value="Terpenoid_cyclase/PrenylTrfase"/>
</dbReference>
<evidence type="ECO:0000313" key="7">
    <source>
        <dbReference type="EMBL" id="WOL18082.1"/>
    </source>
</evidence>
<dbReference type="AlphaFoldDB" id="A0AAQ3L2X7"/>